<reference evidence="4" key="2">
    <citation type="journal article" date="2023" name="Science">
        <title>Genomic signatures of disease resistance in endangered staghorn corals.</title>
        <authorList>
            <person name="Vollmer S.V."/>
            <person name="Selwyn J.D."/>
            <person name="Despard B.A."/>
            <person name="Roesel C.L."/>
        </authorList>
    </citation>
    <scope>NUCLEOTIDE SEQUENCE</scope>
    <source>
        <strain evidence="4">K2</strain>
    </source>
</reference>
<evidence type="ECO:0000313" key="4">
    <source>
        <dbReference type="EMBL" id="KAK2564530.1"/>
    </source>
</evidence>
<organism evidence="4 5">
    <name type="scientific">Acropora cervicornis</name>
    <name type="common">Staghorn coral</name>
    <dbReference type="NCBI Taxonomy" id="6130"/>
    <lineage>
        <taxon>Eukaryota</taxon>
        <taxon>Metazoa</taxon>
        <taxon>Cnidaria</taxon>
        <taxon>Anthozoa</taxon>
        <taxon>Hexacorallia</taxon>
        <taxon>Scleractinia</taxon>
        <taxon>Astrocoeniina</taxon>
        <taxon>Acroporidae</taxon>
        <taxon>Acropora</taxon>
    </lineage>
</organism>
<dbReference type="GO" id="GO:0046872">
    <property type="term" value="F:metal ion binding"/>
    <property type="evidence" value="ECO:0007669"/>
    <property type="project" value="UniProtKB-KW"/>
</dbReference>
<dbReference type="EMBL" id="JARQWQ010000022">
    <property type="protein sequence ID" value="KAK2564530.1"/>
    <property type="molecule type" value="Genomic_DNA"/>
</dbReference>
<name>A0AAD9V8C4_ACRCE</name>
<evidence type="ECO:0000256" key="2">
    <source>
        <dbReference type="ARBA" id="ARBA00022723"/>
    </source>
</evidence>
<reference evidence="4" key="1">
    <citation type="journal article" date="2023" name="G3 (Bethesda)">
        <title>Whole genome assembly and annotation of the endangered Caribbean coral Acropora cervicornis.</title>
        <authorList>
            <person name="Selwyn J.D."/>
            <person name="Vollmer S.V."/>
        </authorList>
    </citation>
    <scope>NUCLEOTIDE SEQUENCE</scope>
    <source>
        <strain evidence="4">K2</strain>
    </source>
</reference>
<evidence type="ECO:0000259" key="3">
    <source>
        <dbReference type="Pfam" id="PF13359"/>
    </source>
</evidence>
<evidence type="ECO:0000313" key="5">
    <source>
        <dbReference type="Proteomes" id="UP001249851"/>
    </source>
</evidence>
<sequence length="206" mass="22983">MTGLSLNDFHCLFECVQPYISGIVYPDCKGYRSGQRKLTRRAELMCFLTICRHTLLLGVVGFMTNTSDSTLSRIFSAWAVFLCNVFNGIDLSPLPGEVSSLLPRDFWASGFQDTILLGDCTENWISSSENYDISSATFSSYKKHDTWKTGIWIIPYGSLVMCTDTYPGSNTDSDLTPDCGVLDMTKEKGITVLTDKGFRIEDLCHS</sequence>
<gene>
    <name evidence="4" type="ORF">P5673_011977</name>
</gene>
<dbReference type="Pfam" id="PF13359">
    <property type="entry name" value="DDE_Tnp_4"/>
    <property type="match status" value="1"/>
</dbReference>
<keyword evidence="2" id="KW-0479">Metal-binding</keyword>
<comment type="caution">
    <text evidence="4">The sequence shown here is derived from an EMBL/GenBank/DDBJ whole genome shotgun (WGS) entry which is preliminary data.</text>
</comment>
<keyword evidence="5" id="KW-1185">Reference proteome</keyword>
<dbReference type="PANTHER" id="PTHR23080">
    <property type="entry name" value="THAP DOMAIN PROTEIN"/>
    <property type="match status" value="1"/>
</dbReference>
<protein>
    <recommendedName>
        <fullName evidence="3">DDE Tnp4 domain-containing protein</fullName>
    </recommendedName>
</protein>
<comment type="cofactor">
    <cofactor evidence="1">
        <name>a divalent metal cation</name>
        <dbReference type="ChEBI" id="CHEBI:60240"/>
    </cofactor>
</comment>
<feature type="domain" description="DDE Tnp4" evidence="3">
    <location>
        <begin position="119"/>
        <end position="202"/>
    </location>
</feature>
<proteinExistence type="predicted"/>
<dbReference type="Proteomes" id="UP001249851">
    <property type="component" value="Unassembled WGS sequence"/>
</dbReference>
<evidence type="ECO:0000256" key="1">
    <source>
        <dbReference type="ARBA" id="ARBA00001968"/>
    </source>
</evidence>
<dbReference type="InterPro" id="IPR027806">
    <property type="entry name" value="HARBI1_dom"/>
</dbReference>
<dbReference type="AlphaFoldDB" id="A0AAD9V8C4"/>
<accession>A0AAD9V8C4</accession>